<name>A0ABU1RPA5_9GAMM</name>
<feature type="domain" description="FHA" evidence="2">
    <location>
        <begin position="133"/>
        <end position="191"/>
    </location>
</feature>
<evidence type="ECO:0000313" key="3">
    <source>
        <dbReference type="EMBL" id="MDR6840602.1"/>
    </source>
</evidence>
<dbReference type="PROSITE" id="PS50006">
    <property type="entry name" value="FHA_DOMAIN"/>
    <property type="match status" value="1"/>
</dbReference>
<accession>A0ABU1RPA5</accession>
<protein>
    <submittedName>
        <fullName evidence="3">PSer/pThr/pTyr-binding forkhead associated (FHA) protein</fullName>
    </submittedName>
</protein>
<dbReference type="InterPro" id="IPR000253">
    <property type="entry name" value="FHA_dom"/>
</dbReference>
<dbReference type="EMBL" id="JAVDTT010000001">
    <property type="protein sequence ID" value="MDR6840602.1"/>
    <property type="molecule type" value="Genomic_DNA"/>
</dbReference>
<keyword evidence="4" id="KW-1185">Reference proteome</keyword>
<evidence type="ECO:0000259" key="2">
    <source>
        <dbReference type="PROSITE" id="PS50006"/>
    </source>
</evidence>
<keyword evidence="1" id="KW-1133">Transmembrane helix</keyword>
<comment type="caution">
    <text evidence="3">The sequence shown here is derived from an EMBL/GenBank/DDBJ whole genome shotgun (WGS) entry which is preliminary data.</text>
</comment>
<organism evidence="3 4">
    <name type="scientific">Pseudoxanthomonas sacheonensis</name>
    <dbReference type="NCBI Taxonomy" id="443615"/>
    <lineage>
        <taxon>Bacteria</taxon>
        <taxon>Pseudomonadati</taxon>
        <taxon>Pseudomonadota</taxon>
        <taxon>Gammaproteobacteria</taxon>
        <taxon>Lysobacterales</taxon>
        <taxon>Lysobacteraceae</taxon>
        <taxon>Pseudoxanthomonas</taxon>
    </lineage>
</organism>
<evidence type="ECO:0000256" key="1">
    <source>
        <dbReference type="SAM" id="Phobius"/>
    </source>
</evidence>
<proteinExistence type="predicted"/>
<reference evidence="3 4" key="1">
    <citation type="submission" date="2023-07" db="EMBL/GenBank/DDBJ databases">
        <title>Sorghum-associated microbial communities from plants grown in Nebraska, USA.</title>
        <authorList>
            <person name="Schachtman D."/>
        </authorList>
    </citation>
    <scope>NUCLEOTIDE SEQUENCE [LARGE SCALE GENOMIC DNA]</scope>
    <source>
        <strain evidence="3 4">BE107</strain>
    </source>
</reference>
<dbReference type="SUPFAM" id="SSF49879">
    <property type="entry name" value="SMAD/FHA domain"/>
    <property type="match status" value="1"/>
</dbReference>
<dbReference type="Gene3D" id="2.60.200.20">
    <property type="match status" value="1"/>
</dbReference>
<dbReference type="Pfam" id="PF00498">
    <property type="entry name" value="FHA"/>
    <property type="match status" value="1"/>
</dbReference>
<keyword evidence="1" id="KW-0812">Transmembrane</keyword>
<gene>
    <name evidence="3" type="ORF">J2W94_000866</name>
</gene>
<dbReference type="CDD" id="cd00060">
    <property type="entry name" value="FHA"/>
    <property type="match status" value="1"/>
</dbReference>
<dbReference type="InterPro" id="IPR008984">
    <property type="entry name" value="SMAD_FHA_dom_sf"/>
</dbReference>
<dbReference type="Proteomes" id="UP001254759">
    <property type="component" value="Unassembled WGS sequence"/>
</dbReference>
<keyword evidence="1" id="KW-0472">Membrane</keyword>
<sequence length="273" mass="29149">MLVSRVVENLRLHFGNRQQPDRALVTGVHRIVREASGLLGVGDNAQGALLAQFCMDRRGLWLQVASGIRGIHVNGRPVQRMALLRAGDTVYLDGAEILVQASHQGLDAVPPADPADGSDPRIVLRGVGGKHHGRAYALSQPCLVGASPNAAIRIDDPGFADRHAQLERRGDRVLLRDLGSSSGSMVNGVAVRDALLASGDQVAFGSQHRFLVEVPWQEASGDAPEFTDDSVQEGTGADYAPAKLHSLRRWPWLLLAALFLAAMLSALLLFGAG</sequence>
<feature type="transmembrane region" description="Helical" evidence="1">
    <location>
        <begin position="252"/>
        <end position="272"/>
    </location>
</feature>
<dbReference type="SMART" id="SM00240">
    <property type="entry name" value="FHA"/>
    <property type="match status" value="1"/>
</dbReference>
<evidence type="ECO:0000313" key="4">
    <source>
        <dbReference type="Proteomes" id="UP001254759"/>
    </source>
</evidence>